<keyword evidence="9 15" id="KW-0012">Acyltransferase</keyword>
<keyword evidence="8" id="KW-0472">Membrane</keyword>
<sequence length="379" mass="42659">MSAPTGGQQGPGLPWRVTSSLVMGVSSCISKAFLFGFNKTEVYGLQRFLDILDSRADPAKRQRGLITVSNHISVLDDPVMWSVLPVGYIFRPHNLRWGLGAHDICFTNKLFAGFFTYGQVLPTHRLKHSQHGGLFQPTFTEAIRLLSSPSTALSTPPSLSSDPSTAGYPTSHTPFPKSFSTNGQDVVPSPSIHPINRHSWVHIFPEGAVHQHKSLDMRYFKWGVSRLILESEPMPDVVPMFIDGFQNVMPEDRTFPRFIPRIRNRIRVAFGDALDTEAVFGDLRKRWKELVERRRNGLGRIDGEDVLGELRDEELRDGPEARAIRIEVARRVRDEVMKLRKQLGYADGDPTLGKAETWAKDKEGKRYRSAVDGSLINQD</sequence>
<dbReference type="GO" id="GO:0035965">
    <property type="term" value="P:cardiolipin acyl-chain remodeling"/>
    <property type="evidence" value="ECO:0007669"/>
    <property type="project" value="TreeGrafter"/>
</dbReference>
<organism evidence="15 16">
    <name type="scientific">Coniochaeta hoffmannii</name>
    <dbReference type="NCBI Taxonomy" id="91930"/>
    <lineage>
        <taxon>Eukaryota</taxon>
        <taxon>Fungi</taxon>
        <taxon>Dikarya</taxon>
        <taxon>Ascomycota</taxon>
        <taxon>Pezizomycotina</taxon>
        <taxon>Sordariomycetes</taxon>
        <taxon>Sordariomycetidae</taxon>
        <taxon>Coniochaetales</taxon>
        <taxon>Coniochaetaceae</taxon>
        <taxon>Coniochaeta</taxon>
    </lineage>
</organism>
<dbReference type="GO" id="GO:0047184">
    <property type="term" value="F:1-acylglycerophosphocholine O-acyltransferase activity"/>
    <property type="evidence" value="ECO:0007669"/>
    <property type="project" value="TreeGrafter"/>
</dbReference>
<evidence type="ECO:0000256" key="3">
    <source>
        <dbReference type="ARBA" id="ARBA00022679"/>
    </source>
</evidence>
<dbReference type="Proteomes" id="UP001174691">
    <property type="component" value="Unassembled WGS sequence"/>
</dbReference>
<accession>A0AA38RJP8</accession>
<evidence type="ECO:0000256" key="5">
    <source>
        <dbReference type="ARBA" id="ARBA00022792"/>
    </source>
</evidence>
<dbReference type="GO" id="GO:0005743">
    <property type="term" value="C:mitochondrial inner membrane"/>
    <property type="evidence" value="ECO:0007669"/>
    <property type="project" value="UniProtKB-SubCell"/>
</dbReference>
<dbReference type="EMBL" id="JANBVN010000079">
    <property type="protein sequence ID" value="KAJ9149556.1"/>
    <property type="molecule type" value="Genomic_DNA"/>
</dbReference>
<dbReference type="CDD" id="cd07989">
    <property type="entry name" value="LPLAT_AGPAT-like"/>
    <property type="match status" value="1"/>
</dbReference>
<keyword evidence="6" id="KW-0443">Lipid metabolism</keyword>
<evidence type="ECO:0000256" key="13">
    <source>
        <dbReference type="SAM" id="MobiDB-lite"/>
    </source>
</evidence>
<feature type="region of interest" description="Disordered" evidence="13">
    <location>
        <begin position="150"/>
        <end position="184"/>
    </location>
</feature>
<keyword evidence="4" id="KW-1000">Mitochondrion outer membrane</keyword>
<evidence type="ECO:0000256" key="11">
    <source>
        <dbReference type="ARBA" id="ARBA00047906"/>
    </source>
</evidence>
<evidence type="ECO:0000256" key="9">
    <source>
        <dbReference type="ARBA" id="ARBA00023315"/>
    </source>
</evidence>
<evidence type="ECO:0000313" key="15">
    <source>
        <dbReference type="EMBL" id="KAJ9149556.1"/>
    </source>
</evidence>
<evidence type="ECO:0000256" key="1">
    <source>
        <dbReference type="ARBA" id="ARBA00004137"/>
    </source>
</evidence>
<protein>
    <recommendedName>
        <fullName evidence="12">Tafazzin family protein</fullName>
    </recommendedName>
</protein>
<comment type="catalytic activity">
    <reaction evidence="11">
        <text>1'-[1,2-diacyl-sn-glycero-3-phospho],3'-[1-acyl-sn-glycero-3-phospho]-glycerol + a 1,2-diacyl-sn-glycero-3-phosphocholine = a cardiolipin + a 1-acyl-sn-glycero-3-phosphocholine</text>
        <dbReference type="Rhea" id="RHEA:33731"/>
        <dbReference type="ChEBI" id="CHEBI:57643"/>
        <dbReference type="ChEBI" id="CHEBI:58168"/>
        <dbReference type="ChEBI" id="CHEBI:62237"/>
        <dbReference type="ChEBI" id="CHEBI:64743"/>
    </reaction>
    <physiologicalReaction direction="left-to-right" evidence="11">
        <dbReference type="Rhea" id="RHEA:33732"/>
    </physiologicalReaction>
    <physiologicalReaction direction="right-to-left" evidence="11">
        <dbReference type="Rhea" id="RHEA:33733"/>
    </physiologicalReaction>
</comment>
<keyword evidence="16" id="KW-1185">Reference proteome</keyword>
<evidence type="ECO:0000256" key="8">
    <source>
        <dbReference type="ARBA" id="ARBA00023136"/>
    </source>
</evidence>
<evidence type="ECO:0000256" key="12">
    <source>
        <dbReference type="RuleBase" id="RU365062"/>
    </source>
</evidence>
<name>A0AA38RJP8_9PEZI</name>
<feature type="compositionally biased region" description="Polar residues" evidence="13">
    <location>
        <begin position="167"/>
        <end position="184"/>
    </location>
</feature>
<comment type="subcellular location">
    <subcellularLocation>
        <location evidence="1">Mitochondrion inner membrane</location>
        <topology evidence="1">Peripheral membrane protein</topology>
        <orientation evidence="1">Intermembrane side</orientation>
    </subcellularLocation>
    <subcellularLocation>
        <location evidence="10">Mitochondrion outer membrane</location>
        <topology evidence="10">Peripheral membrane protein</topology>
        <orientation evidence="10">Intermembrane side</orientation>
    </subcellularLocation>
</comment>
<dbReference type="PRINTS" id="PR00979">
    <property type="entry name" value="TAFAZZIN"/>
</dbReference>
<dbReference type="AlphaFoldDB" id="A0AA38RJP8"/>
<evidence type="ECO:0000256" key="6">
    <source>
        <dbReference type="ARBA" id="ARBA00023098"/>
    </source>
</evidence>
<evidence type="ECO:0000256" key="4">
    <source>
        <dbReference type="ARBA" id="ARBA00022787"/>
    </source>
</evidence>
<keyword evidence="5" id="KW-0999">Mitochondrion inner membrane</keyword>
<feature type="domain" description="Phospholipid/glycerol acyltransferase" evidence="14">
    <location>
        <begin position="65"/>
        <end position="245"/>
    </location>
</feature>
<comment type="similarity">
    <text evidence="2 12">Belongs to the taffazin family.</text>
</comment>
<reference evidence="15" key="1">
    <citation type="submission" date="2022-07" db="EMBL/GenBank/DDBJ databases">
        <title>Fungi with potential for degradation of polypropylene.</title>
        <authorList>
            <person name="Gostincar C."/>
        </authorList>
    </citation>
    <scope>NUCLEOTIDE SEQUENCE</scope>
    <source>
        <strain evidence="15">EXF-13287</strain>
    </source>
</reference>
<gene>
    <name evidence="15" type="ORF">NKR19_g5640</name>
</gene>
<dbReference type="PANTHER" id="PTHR12497">
    <property type="entry name" value="TAZ PROTEIN TAFAZZIN"/>
    <property type="match status" value="1"/>
</dbReference>
<dbReference type="GO" id="GO:0007007">
    <property type="term" value="P:inner mitochondrial membrane organization"/>
    <property type="evidence" value="ECO:0007669"/>
    <property type="project" value="TreeGrafter"/>
</dbReference>
<evidence type="ECO:0000256" key="2">
    <source>
        <dbReference type="ARBA" id="ARBA00010524"/>
    </source>
</evidence>
<evidence type="ECO:0000256" key="7">
    <source>
        <dbReference type="ARBA" id="ARBA00023128"/>
    </source>
</evidence>
<dbReference type="GO" id="GO:0005741">
    <property type="term" value="C:mitochondrial outer membrane"/>
    <property type="evidence" value="ECO:0007669"/>
    <property type="project" value="UniProtKB-SubCell"/>
</dbReference>
<keyword evidence="7" id="KW-0496">Mitochondrion</keyword>
<proteinExistence type="inferred from homology"/>
<feature type="compositionally biased region" description="Low complexity" evidence="13">
    <location>
        <begin position="150"/>
        <end position="165"/>
    </location>
</feature>
<evidence type="ECO:0000256" key="10">
    <source>
        <dbReference type="ARBA" id="ARBA00024323"/>
    </source>
</evidence>
<dbReference type="InterPro" id="IPR000872">
    <property type="entry name" value="Tafazzin"/>
</dbReference>
<dbReference type="PANTHER" id="PTHR12497:SF0">
    <property type="entry name" value="TAFAZZIN"/>
    <property type="match status" value="1"/>
</dbReference>
<keyword evidence="3" id="KW-0808">Transferase</keyword>
<evidence type="ECO:0000259" key="14">
    <source>
        <dbReference type="SMART" id="SM00563"/>
    </source>
</evidence>
<dbReference type="SMART" id="SM00563">
    <property type="entry name" value="PlsC"/>
    <property type="match status" value="1"/>
</dbReference>
<evidence type="ECO:0000313" key="16">
    <source>
        <dbReference type="Proteomes" id="UP001174691"/>
    </source>
</evidence>
<comment type="caution">
    <text evidence="15">The sequence shown here is derived from an EMBL/GenBank/DDBJ whole genome shotgun (WGS) entry which is preliminary data.</text>
</comment>
<dbReference type="InterPro" id="IPR002123">
    <property type="entry name" value="Plipid/glycerol_acylTrfase"/>
</dbReference>
<dbReference type="SUPFAM" id="SSF69593">
    <property type="entry name" value="Glycerol-3-phosphate (1)-acyltransferase"/>
    <property type="match status" value="1"/>
</dbReference>